<protein>
    <recommendedName>
        <fullName evidence="6">ALMS motif domain-containing protein</fullName>
    </recommendedName>
</protein>
<dbReference type="Pfam" id="PF15309">
    <property type="entry name" value="ALMS_motif"/>
    <property type="match status" value="1"/>
</dbReference>
<dbReference type="Proteomes" id="UP001153620">
    <property type="component" value="Chromosome 2"/>
</dbReference>
<name>A0A9N9RUF6_9DIPT</name>
<keyword evidence="2" id="KW-0963">Cytoplasm</keyword>
<feature type="region of interest" description="Disordered" evidence="5">
    <location>
        <begin position="387"/>
        <end position="416"/>
    </location>
</feature>
<feature type="region of interest" description="Disordered" evidence="5">
    <location>
        <begin position="158"/>
        <end position="189"/>
    </location>
</feature>
<feature type="region of interest" description="Disordered" evidence="5">
    <location>
        <begin position="31"/>
        <end position="98"/>
    </location>
</feature>
<dbReference type="GO" id="GO:0005813">
    <property type="term" value="C:centrosome"/>
    <property type="evidence" value="ECO:0007669"/>
    <property type="project" value="UniProtKB-SubCell"/>
</dbReference>
<evidence type="ECO:0000256" key="4">
    <source>
        <dbReference type="SAM" id="Coils"/>
    </source>
</evidence>
<evidence type="ECO:0000256" key="5">
    <source>
        <dbReference type="SAM" id="MobiDB-lite"/>
    </source>
</evidence>
<comment type="subcellular location">
    <subcellularLocation>
        <location evidence="1">Cytoplasm</location>
        <location evidence="1">Cytoskeleton</location>
        <location evidence="1">Microtubule organizing center</location>
        <location evidence="1">Centrosome</location>
    </subcellularLocation>
</comment>
<proteinExistence type="predicted"/>
<feature type="compositionally biased region" description="Low complexity" evidence="5">
    <location>
        <begin position="721"/>
        <end position="732"/>
    </location>
</feature>
<feature type="compositionally biased region" description="Polar residues" evidence="5">
    <location>
        <begin position="690"/>
        <end position="720"/>
    </location>
</feature>
<dbReference type="AlphaFoldDB" id="A0A9N9RUF6"/>
<feature type="compositionally biased region" description="Polar residues" evidence="5">
    <location>
        <begin position="520"/>
        <end position="534"/>
    </location>
</feature>
<evidence type="ECO:0000313" key="8">
    <source>
        <dbReference type="Proteomes" id="UP001153620"/>
    </source>
</evidence>
<gene>
    <name evidence="7" type="ORF">CHIRRI_LOCUS6588</name>
</gene>
<evidence type="ECO:0000256" key="2">
    <source>
        <dbReference type="ARBA" id="ARBA00022490"/>
    </source>
</evidence>
<reference evidence="7" key="2">
    <citation type="submission" date="2022-10" db="EMBL/GenBank/DDBJ databases">
        <authorList>
            <consortium name="ENA_rothamsted_submissions"/>
            <consortium name="culmorum"/>
            <person name="King R."/>
        </authorList>
    </citation>
    <scope>NUCLEOTIDE SEQUENCE</scope>
</reference>
<feature type="region of interest" description="Disordered" evidence="5">
    <location>
        <begin position="474"/>
        <end position="534"/>
    </location>
</feature>
<dbReference type="InterPro" id="IPR029299">
    <property type="entry name" value="ALMS_motif"/>
</dbReference>
<evidence type="ECO:0000256" key="3">
    <source>
        <dbReference type="ARBA" id="ARBA00023212"/>
    </source>
</evidence>
<feature type="compositionally biased region" description="Basic and acidic residues" evidence="5">
    <location>
        <begin position="390"/>
        <end position="401"/>
    </location>
</feature>
<keyword evidence="8" id="KW-1185">Reference proteome</keyword>
<organism evidence="7 8">
    <name type="scientific">Chironomus riparius</name>
    <dbReference type="NCBI Taxonomy" id="315576"/>
    <lineage>
        <taxon>Eukaryota</taxon>
        <taxon>Metazoa</taxon>
        <taxon>Ecdysozoa</taxon>
        <taxon>Arthropoda</taxon>
        <taxon>Hexapoda</taxon>
        <taxon>Insecta</taxon>
        <taxon>Pterygota</taxon>
        <taxon>Neoptera</taxon>
        <taxon>Endopterygota</taxon>
        <taxon>Diptera</taxon>
        <taxon>Nematocera</taxon>
        <taxon>Chironomoidea</taxon>
        <taxon>Chironomidae</taxon>
        <taxon>Chironominae</taxon>
        <taxon>Chironomus</taxon>
    </lineage>
</organism>
<evidence type="ECO:0000313" key="7">
    <source>
        <dbReference type="EMBL" id="CAG9803691.1"/>
    </source>
</evidence>
<evidence type="ECO:0000259" key="6">
    <source>
        <dbReference type="Pfam" id="PF15309"/>
    </source>
</evidence>
<feature type="domain" description="ALMS motif" evidence="6">
    <location>
        <begin position="880"/>
        <end position="995"/>
    </location>
</feature>
<feature type="compositionally biased region" description="Basic and acidic residues" evidence="5">
    <location>
        <begin position="495"/>
        <end position="508"/>
    </location>
</feature>
<keyword evidence="3" id="KW-0206">Cytoskeleton</keyword>
<dbReference type="EMBL" id="OU895878">
    <property type="protein sequence ID" value="CAG9803691.1"/>
    <property type="molecule type" value="Genomic_DNA"/>
</dbReference>
<feature type="compositionally biased region" description="Polar residues" evidence="5">
    <location>
        <begin position="474"/>
        <end position="485"/>
    </location>
</feature>
<feature type="region of interest" description="Disordered" evidence="5">
    <location>
        <begin position="664"/>
        <end position="754"/>
    </location>
</feature>
<sequence length="1008" mass="115547">MNSNMKSVLRNYIQNCGEGRNLSKFLRRNSYSSDERDIASPITTETCRSKHKSLENLNEAAKKEEHIRKSPLKDTESNKSKDPEPIKPMEGTKVVVKQTGEKVDKKKTFNYESVIEITLPPQQQPNYPALPHTMPELSKDISFGEEKTEEPIKPIICTPKSAKIPPHNNNNNKKISPSSGNDEESFVSNKQNPMEWDDFIPGYETEISQLEENPNMQLCNNNPMELNDNELNTLKTYFHQRGLQLPNENLIVVIKNRHEKVSEGERALEHIRRNKEKWQNIYEKYKEKYQPQQQTTINFEDIEAQSTPKIPEMSSGASKISAVTEKGSQTSLIRSSAKSVQVESSSINRNQYKSASKDVATIESKTEDYEVYQNHSEIAESFEFVHGPKRKESVSSKESSRSKKSTSMATEAGSSKISVLSESLKNEDIANFDDSLKVAIALLNSLLDSNMRPELKRNLAEKVIQKITQIQTSKSIQTSTIDSTNSSKSHSVKKSAKEKSARREEALKECLAPMTKSEYSHQNSQSSNKESFGTNSIQKSQLMNFVKREKQSQLKWIEKEIEHLNNLRDLLKRNETSLSENCPIYENLSSIKTKEKSLRSEPEKKAATDTNFWNSHANMKKIKNRSKMELPNSDLNLSRAESLSSFIDSRSKRFLEKYSQHQKKLEENDYTQPKSNVSKDPQVKSKSTRKTQMTANKDVQTSTSLASSSVFESSDLTNVPSSSANTNTKSTTHYQTSKAVSSREHKQKVAVTQTTDSICRTRPIYEVRDKNDEKFGTTSTTVTKRVQKLQNDKQLQTQPPSIKYTLTFDKKSKPKMRPYSSLPQKMSNDYGTISKSSKDIYNQISYSASLNYHYEENKENYDNDILFDDADEDVDLQKCFKKRPNIYSRFEQRKKCIEELRKLRALRNEHRSKLLLLTSEKSLEGKLFSSLPELPLRTTRMFSTKALKLQTNKVVRNLNEVKQKKKEENLKNLKKKTRLMTEIFNKNLQRNVLKGNLNLSNTVNLITK</sequence>
<keyword evidence="4" id="KW-0175">Coiled coil</keyword>
<feature type="compositionally biased region" description="Low complexity" evidence="5">
    <location>
        <begin position="163"/>
        <end position="180"/>
    </location>
</feature>
<accession>A0A9N9RUF6</accession>
<feature type="compositionally biased region" description="Polar residues" evidence="5">
    <location>
        <begin position="670"/>
        <end position="679"/>
    </location>
</feature>
<feature type="compositionally biased region" description="Basic and acidic residues" evidence="5">
    <location>
        <begin position="60"/>
        <end position="87"/>
    </location>
</feature>
<reference evidence="7" key="1">
    <citation type="submission" date="2022-01" db="EMBL/GenBank/DDBJ databases">
        <authorList>
            <person name="King R."/>
        </authorList>
    </citation>
    <scope>NUCLEOTIDE SEQUENCE</scope>
</reference>
<feature type="coiled-coil region" evidence="4">
    <location>
        <begin position="547"/>
        <end position="574"/>
    </location>
</feature>
<evidence type="ECO:0000256" key="1">
    <source>
        <dbReference type="ARBA" id="ARBA00004300"/>
    </source>
</evidence>
<dbReference type="OrthoDB" id="2448405at2759"/>